<protein>
    <submittedName>
        <fullName evidence="3">Uncharacterized protein</fullName>
    </submittedName>
</protein>
<dbReference type="Pfam" id="PF00415">
    <property type="entry name" value="RCC1"/>
    <property type="match status" value="1"/>
</dbReference>
<reference evidence="3 4" key="1">
    <citation type="submission" date="2011-10" db="EMBL/GenBank/DDBJ databases">
        <authorList>
            <person name="Genoscope - CEA"/>
        </authorList>
    </citation>
    <scope>NUCLEOTIDE SEQUENCE [LARGE SCALE GENOMIC DNA]</scope>
    <source>
        <strain evidence="3 4">RCC 1105</strain>
    </source>
</reference>
<dbReference type="RefSeq" id="XP_007508206.1">
    <property type="nucleotide sequence ID" value="XM_007508144.1"/>
</dbReference>
<dbReference type="Pfam" id="PF13540">
    <property type="entry name" value="RCC1_2"/>
    <property type="match status" value="2"/>
</dbReference>
<dbReference type="PANTHER" id="PTHR22870">
    <property type="entry name" value="REGULATOR OF CHROMOSOME CONDENSATION"/>
    <property type="match status" value="1"/>
</dbReference>
<organism evidence="3 4">
    <name type="scientific">Bathycoccus prasinos</name>
    <dbReference type="NCBI Taxonomy" id="41875"/>
    <lineage>
        <taxon>Eukaryota</taxon>
        <taxon>Viridiplantae</taxon>
        <taxon>Chlorophyta</taxon>
        <taxon>Mamiellophyceae</taxon>
        <taxon>Mamiellales</taxon>
        <taxon>Bathycoccaceae</taxon>
        <taxon>Bathycoccus</taxon>
    </lineage>
</organism>
<dbReference type="GeneID" id="19010819"/>
<dbReference type="PRINTS" id="PR00633">
    <property type="entry name" value="RCCNDNSATION"/>
</dbReference>
<keyword evidence="4" id="KW-1185">Reference proteome</keyword>
<dbReference type="STRING" id="41875.K8ER12"/>
<feature type="repeat" description="RCC1" evidence="2">
    <location>
        <begin position="55"/>
        <end position="113"/>
    </location>
</feature>
<name>K8ER12_9CHLO</name>
<keyword evidence="1" id="KW-0677">Repeat</keyword>
<dbReference type="Proteomes" id="UP000198341">
    <property type="component" value="Chromosome 18"/>
</dbReference>
<dbReference type="InterPro" id="IPR000408">
    <property type="entry name" value="Reg_chr_condens"/>
</dbReference>
<dbReference type="SUPFAM" id="SSF50985">
    <property type="entry name" value="RCC1/BLIP-II"/>
    <property type="match status" value="2"/>
</dbReference>
<dbReference type="eggNOG" id="KOG1426">
    <property type="taxonomic scope" value="Eukaryota"/>
</dbReference>
<evidence type="ECO:0000313" key="3">
    <source>
        <dbReference type="EMBL" id="CCO20697.1"/>
    </source>
</evidence>
<dbReference type="EMBL" id="FO082261">
    <property type="protein sequence ID" value="CCO20697.1"/>
    <property type="molecule type" value="Genomic_DNA"/>
</dbReference>
<dbReference type="AlphaFoldDB" id="K8ER12"/>
<dbReference type="PANTHER" id="PTHR22870:SF408">
    <property type="entry name" value="OS09G0560450 PROTEIN"/>
    <property type="match status" value="1"/>
</dbReference>
<accession>K8ER12</accession>
<feature type="repeat" description="RCC1" evidence="2">
    <location>
        <begin position="451"/>
        <end position="515"/>
    </location>
</feature>
<proteinExistence type="predicted"/>
<dbReference type="KEGG" id="bpg:Bathy18g00390"/>
<gene>
    <name evidence="3" type="ordered locus">Bathy18g00390</name>
</gene>
<dbReference type="InterPro" id="IPR051210">
    <property type="entry name" value="Ub_ligase/GEF_domain"/>
</dbReference>
<sequence length="517" mass="55591">MTSPSRLFLLLHRRRQLCEIIATFGGARVTFSSSSIEEKKRIKWTQNQSSRTLKTDAYVAGNGDFFRLGIPLGSSASSSSKRTFVPVDIPTNGGGNIKSIASGGAHSLVVTSKGEVFATGLNEYGQCGIRIINNADDDKGGENGESSNNNAKTTMNDIVRGWTRVEFRDATCDGNVNVEIEKAISGPASSHSVCIARGGKRVFAFGKNDRGQLGVGDAFDGKEREEGTLVAFDESTRTDEEREEDVVIVDGATGRESTILISANGDAYYSGKIKTDKDERFSLIATAIEFFFPQKSSSSSTTITATATELPQTNSFRKIPGLRNIVNCSVTDACAAFVDAHGKTFTIGTTSGKVLGREVVKGGEENTTTNALGAIEDVLLENVSLGFNFAVAVAKSSGALFTWGAALDDQEADSKYGLKPRLVKHEPQNINVAFTKVSSGYKHCAAITSDDRLFTWGWSGSVGQHFEDEESSAGQLGLGNDFDYPTPTEVKWKDRSTKVLDVRCGQNHTIVLASRED</sequence>
<evidence type="ECO:0000256" key="1">
    <source>
        <dbReference type="ARBA" id="ARBA00022737"/>
    </source>
</evidence>
<dbReference type="InterPro" id="IPR009091">
    <property type="entry name" value="RCC1/BLIP-II"/>
</dbReference>
<dbReference type="OrthoDB" id="5981550at2759"/>
<feature type="repeat" description="RCC1" evidence="2">
    <location>
        <begin position="398"/>
        <end position="450"/>
    </location>
</feature>
<evidence type="ECO:0000256" key="2">
    <source>
        <dbReference type="PROSITE-ProRule" id="PRU00235"/>
    </source>
</evidence>
<feature type="repeat" description="RCC1" evidence="2">
    <location>
        <begin position="200"/>
        <end position="264"/>
    </location>
</feature>
<dbReference type="Gene3D" id="2.130.10.30">
    <property type="entry name" value="Regulator of chromosome condensation 1/beta-lactamase-inhibitor protein II"/>
    <property type="match status" value="2"/>
</dbReference>
<evidence type="ECO:0000313" key="4">
    <source>
        <dbReference type="Proteomes" id="UP000198341"/>
    </source>
</evidence>
<dbReference type="PROSITE" id="PS50012">
    <property type="entry name" value="RCC1_3"/>
    <property type="match status" value="4"/>
</dbReference>